<accession>A0A8S3YFC4</accession>
<evidence type="ECO:0000256" key="1">
    <source>
        <dbReference type="SAM" id="MobiDB-lite"/>
    </source>
</evidence>
<dbReference type="EMBL" id="CAJQZP010001706">
    <property type="protein sequence ID" value="CAG5059691.1"/>
    <property type="molecule type" value="Genomic_DNA"/>
</dbReference>
<keyword evidence="3" id="KW-1185">Reference proteome</keyword>
<name>A0A8S3YFC4_PARAO</name>
<reference evidence="2" key="1">
    <citation type="submission" date="2021-04" db="EMBL/GenBank/DDBJ databases">
        <authorList>
            <person name="Tunstrom K."/>
        </authorList>
    </citation>
    <scope>NUCLEOTIDE SEQUENCE</scope>
</reference>
<dbReference type="AlphaFoldDB" id="A0A8S3YFC4"/>
<protein>
    <submittedName>
        <fullName evidence="2">(apollo) hypothetical protein</fullName>
    </submittedName>
</protein>
<proteinExistence type="predicted"/>
<comment type="caution">
    <text evidence="2">The sequence shown here is derived from an EMBL/GenBank/DDBJ whole genome shotgun (WGS) entry which is preliminary data.</text>
</comment>
<sequence length="248" mass="27814">MATQSDLENLRKDLEQQHTRDNKLEKEGSKDKNSSFVSIETQIRNDRSPVLLRTFGGERPRSILASVAKRSVSSEDVHMRIERPSATTSSSTVTVLGETDDTITNDINTSAPLRSQKEVNLTTTYKDEGFVPVSYKKTNRNRQGRAAVQPLGDSLIRAAPRSLCLYVSRLDVSTTADKLEEYIKCKGEEAISVERIEPFKMTNFASFKMTTAQLYTEILQGLAKNVNGKRLQRDHAHYFCDNAGAHLN</sequence>
<evidence type="ECO:0000313" key="3">
    <source>
        <dbReference type="Proteomes" id="UP000691718"/>
    </source>
</evidence>
<dbReference type="OrthoDB" id="7362285at2759"/>
<feature type="compositionally biased region" description="Basic and acidic residues" evidence="1">
    <location>
        <begin position="8"/>
        <end position="33"/>
    </location>
</feature>
<gene>
    <name evidence="2" type="ORF">PAPOLLO_LOCUS28088</name>
</gene>
<evidence type="ECO:0000313" key="2">
    <source>
        <dbReference type="EMBL" id="CAG5059691.1"/>
    </source>
</evidence>
<dbReference type="Proteomes" id="UP000691718">
    <property type="component" value="Unassembled WGS sequence"/>
</dbReference>
<organism evidence="2 3">
    <name type="scientific">Parnassius apollo</name>
    <name type="common">Apollo butterfly</name>
    <name type="synonym">Papilio apollo</name>
    <dbReference type="NCBI Taxonomy" id="110799"/>
    <lineage>
        <taxon>Eukaryota</taxon>
        <taxon>Metazoa</taxon>
        <taxon>Ecdysozoa</taxon>
        <taxon>Arthropoda</taxon>
        <taxon>Hexapoda</taxon>
        <taxon>Insecta</taxon>
        <taxon>Pterygota</taxon>
        <taxon>Neoptera</taxon>
        <taxon>Endopterygota</taxon>
        <taxon>Lepidoptera</taxon>
        <taxon>Glossata</taxon>
        <taxon>Ditrysia</taxon>
        <taxon>Papilionoidea</taxon>
        <taxon>Papilionidae</taxon>
        <taxon>Parnassiinae</taxon>
        <taxon>Parnassini</taxon>
        <taxon>Parnassius</taxon>
        <taxon>Parnassius</taxon>
    </lineage>
</organism>
<feature type="region of interest" description="Disordered" evidence="1">
    <location>
        <begin position="1"/>
        <end position="41"/>
    </location>
</feature>